<dbReference type="EC" id="7.1.2.2" evidence="12"/>
<reference evidence="14 15" key="1">
    <citation type="submission" date="2022-10" db="EMBL/GenBank/DDBJ databases">
        <title>Defluviimonas sp. nov., isolated from ocean surface water.</title>
        <authorList>
            <person name="He W."/>
            <person name="Wang L."/>
            <person name="Zhang D.-F."/>
        </authorList>
    </citation>
    <scope>NUCLEOTIDE SEQUENCE [LARGE SCALE GENOMIC DNA]</scope>
    <source>
        <strain evidence="14 15">WL0075</strain>
    </source>
</reference>
<evidence type="ECO:0000259" key="13">
    <source>
        <dbReference type="SMART" id="SM00382"/>
    </source>
</evidence>
<keyword evidence="9 12" id="KW-0472">Membrane</keyword>
<dbReference type="Gene3D" id="1.10.1140.10">
    <property type="entry name" value="Bovine Mitochondrial F1-atpase, Atp Synthase Beta Chain, Chain D, domain 3"/>
    <property type="match status" value="1"/>
</dbReference>
<comment type="similarity">
    <text evidence="2 12">Belongs to the ATPase alpha/beta chains family.</text>
</comment>
<dbReference type="Gene3D" id="3.40.50.300">
    <property type="entry name" value="P-loop containing nucleotide triphosphate hydrolases"/>
    <property type="match status" value="1"/>
</dbReference>
<protein>
    <recommendedName>
        <fullName evidence="12">ATP synthase subunit beta</fullName>
        <ecNumber evidence="12">7.1.2.2</ecNumber>
    </recommendedName>
    <alternativeName>
        <fullName evidence="12">ATP synthase F1 sector subunit beta</fullName>
    </alternativeName>
    <alternativeName>
        <fullName evidence="12">F-ATPase subunit beta</fullName>
    </alternativeName>
</protein>
<dbReference type="CDD" id="cd18110">
    <property type="entry name" value="ATP-synt_F1_beta_C"/>
    <property type="match status" value="1"/>
</dbReference>
<dbReference type="InterPro" id="IPR055190">
    <property type="entry name" value="ATP-synt_VA_C"/>
</dbReference>
<dbReference type="InterPro" id="IPR036121">
    <property type="entry name" value="ATPase_F1/V1/A1_a/bsu_N_sf"/>
</dbReference>
<dbReference type="SUPFAM" id="SSF47917">
    <property type="entry name" value="C-terminal domain of alpha and beta subunits of F1 ATP synthase"/>
    <property type="match status" value="1"/>
</dbReference>
<feature type="binding site" evidence="12">
    <location>
        <begin position="157"/>
        <end position="164"/>
    </location>
    <ligand>
        <name>ATP</name>
        <dbReference type="ChEBI" id="CHEBI:30616"/>
    </ligand>
</feature>
<dbReference type="PROSITE" id="PS00152">
    <property type="entry name" value="ATPASE_ALPHA_BETA"/>
    <property type="match status" value="1"/>
</dbReference>
<keyword evidence="8 12" id="KW-0406">Ion transport</keyword>
<evidence type="ECO:0000313" key="15">
    <source>
        <dbReference type="Proteomes" id="UP001652503"/>
    </source>
</evidence>
<dbReference type="CDD" id="cd18115">
    <property type="entry name" value="ATP-synt_F1_beta_N"/>
    <property type="match status" value="1"/>
</dbReference>
<comment type="function">
    <text evidence="12">Produces ATP from ADP in the presence of a proton gradient across the membrane. The catalytic sites are hosted primarily by the beta subunits.</text>
</comment>
<dbReference type="EMBL" id="JAOWLA010000019">
    <property type="protein sequence ID" value="MCV2866449.1"/>
    <property type="molecule type" value="Genomic_DNA"/>
</dbReference>
<keyword evidence="11 12" id="KW-0066">ATP synthesis</keyword>
<evidence type="ECO:0000256" key="2">
    <source>
        <dbReference type="ARBA" id="ARBA00008936"/>
    </source>
</evidence>
<evidence type="ECO:0000256" key="11">
    <source>
        <dbReference type="ARBA" id="ARBA00023310"/>
    </source>
</evidence>
<dbReference type="Gene3D" id="2.40.10.170">
    <property type="match status" value="1"/>
</dbReference>
<dbReference type="HAMAP" id="MF_01347">
    <property type="entry name" value="ATP_synth_beta_bact"/>
    <property type="match status" value="1"/>
</dbReference>
<dbReference type="Pfam" id="PF02874">
    <property type="entry name" value="ATP-synt_ab_N"/>
    <property type="match status" value="1"/>
</dbReference>
<dbReference type="SUPFAM" id="SSF50615">
    <property type="entry name" value="N-terminal domain of alpha and beta subunits of F1 ATP synthase"/>
    <property type="match status" value="1"/>
</dbReference>
<dbReference type="PANTHER" id="PTHR15184">
    <property type="entry name" value="ATP SYNTHASE"/>
    <property type="match status" value="1"/>
</dbReference>
<dbReference type="Proteomes" id="UP001652503">
    <property type="component" value="Unassembled WGS sequence"/>
</dbReference>
<comment type="catalytic activity">
    <reaction evidence="12">
        <text>ATP + H2O + 4 H(+)(in) = ADP + phosphate + 5 H(+)(out)</text>
        <dbReference type="Rhea" id="RHEA:57720"/>
        <dbReference type="ChEBI" id="CHEBI:15377"/>
        <dbReference type="ChEBI" id="CHEBI:15378"/>
        <dbReference type="ChEBI" id="CHEBI:30616"/>
        <dbReference type="ChEBI" id="CHEBI:43474"/>
        <dbReference type="ChEBI" id="CHEBI:456216"/>
        <dbReference type="EC" id="7.1.2.2"/>
    </reaction>
</comment>
<evidence type="ECO:0000256" key="4">
    <source>
        <dbReference type="ARBA" id="ARBA00022741"/>
    </source>
</evidence>
<sequence>MAKAPKAAAATGRVTQVIGAVVDVQFDEHLPAILNALETTNNGKRLVLEVAQHLGENTVRTVAMDATEGLVRGAAVVDKGEPISVPVGNPTLGRILNVIGEPVDEKGPVVSTETRAIHQPAPEFNEQATSSEILVTGIKVIDLLAPYSKGGKIGLFGGAGVGKTVLIMELINNIAKVHSGFSVFAGVGERTREGNDLYHEMIESGVIVPDDLEKSKVALVYGQMNEPPGARMRVALSGLTLAEQFRDQSGTDVLFFVDNIFRFTQAGSEVSALLGRIPSAVGYQPTLATDMGAMQERITSTKAGSITSVQAIYVPADDLTDPAPATSFAHLDATTVLSRAISELGIYPAVDPLDSTSRILDPSVVGEEHYQVARDVQGILQRYKSLQDIIAILGMDELSEEDKLTVARARKIQRFLSQPFDVAKVFTGSDGVQVPLDKTIASFKAVVAGEYDHLPEAAFYMVGDIEEVKAKAQRLAAEAA</sequence>
<evidence type="ECO:0000313" key="14">
    <source>
        <dbReference type="EMBL" id="MCV2866449.1"/>
    </source>
</evidence>
<dbReference type="InterPro" id="IPR000194">
    <property type="entry name" value="ATPase_F1/V1/A1_a/bsu_nucl-bd"/>
</dbReference>
<evidence type="ECO:0000256" key="1">
    <source>
        <dbReference type="ARBA" id="ARBA00004370"/>
    </source>
</evidence>
<dbReference type="InterPro" id="IPR004100">
    <property type="entry name" value="ATPase_F1/V1/A1_a/bsu_N"/>
</dbReference>
<proteinExistence type="inferred from homology"/>
<evidence type="ECO:0000256" key="7">
    <source>
        <dbReference type="ARBA" id="ARBA00022967"/>
    </source>
</evidence>
<dbReference type="Pfam" id="PF00006">
    <property type="entry name" value="ATP-synt_ab"/>
    <property type="match status" value="1"/>
</dbReference>
<dbReference type="Pfam" id="PF22919">
    <property type="entry name" value="ATP-synt_VA_C"/>
    <property type="match status" value="1"/>
</dbReference>
<dbReference type="RefSeq" id="WP_263722983.1">
    <property type="nucleotide sequence ID" value="NZ_JAOWLA010000019.1"/>
</dbReference>
<keyword evidence="7 12" id="KW-1278">Translocase</keyword>
<keyword evidence="10 12" id="KW-0139">CF(1)</keyword>
<evidence type="ECO:0000256" key="6">
    <source>
        <dbReference type="ARBA" id="ARBA00022840"/>
    </source>
</evidence>
<evidence type="ECO:0000256" key="3">
    <source>
        <dbReference type="ARBA" id="ARBA00022448"/>
    </source>
</evidence>
<dbReference type="PIRSF" id="PIRSF039072">
    <property type="entry name" value="ATPase_subunit_beta"/>
    <property type="match status" value="1"/>
</dbReference>
<organism evidence="14 15">
    <name type="scientific">Albidovulum sediminicola</name>
    <dbReference type="NCBI Taxonomy" id="2984331"/>
    <lineage>
        <taxon>Bacteria</taxon>
        <taxon>Pseudomonadati</taxon>
        <taxon>Pseudomonadota</taxon>
        <taxon>Alphaproteobacteria</taxon>
        <taxon>Rhodobacterales</taxon>
        <taxon>Paracoccaceae</taxon>
        <taxon>Albidovulum</taxon>
    </lineage>
</organism>
<keyword evidence="15" id="KW-1185">Reference proteome</keyword>
<evidence type="ECO:0000256" key="5">
    <source>
        <dbReference type="ARBA" id="ARBA00022781"/>
    </source>
</evidence>
<dbReference type="InterPro" id="IPR005722">
    <property type="entry name" value="ATP_synth_F1_bsu"/>
</dbReference>
<dbReference type="InterPro" id="IPR050053">
    <property type="entry name" value="ATPase_alpha/beta_chains"/>
</dbReference>
<dbReference type="InterPro" id="IPR024034">
    <property type="entry name" value="ATPase_F1/V1_b/a_C"/>
</dbReference>
<keyword evidence="3 12" id="KW-0813">Transport</keyword>
<comment type="caution">
    <text evidence="14">The sequence shown here is derived from an EMBL/GenBank/DDBJ whole genome shotgun (WGS) entry which is preliminary data.</text>
</comment>
<keyword evidence="5 12" id="KW-0375">Hydrogen ion transport</keyword>
<name>A0ABT2Z5M1_9RHOB</name>
<dbReference type="InterPro" id="IPR020003">
    <property type="entry name" value="ATPase_a/bsu_AS"/>
</dbReference>
<evidence type="ECO:0000256" key="10">
    <source>
        <dbReference type="ARBA" id="ARBA00023196"/>
    </source>
</evidence>
<dbReference type="CDD" id="cd01133">
    <property type="entry name" value="F1-ATPase_beta_CD"/>
    <property type="match status" value="1"/>
</dbReference>
<comment type="subcellular location">
    <subcellularLocation>
        <location evidence="12">Cell membrane</location>
        <topology evidence="12">Peripheral membrane protein</topology>
    </subcellularLocation>
    <subcellularLocation>
        <location evidence="1">Membrane</location>
    </subcellularLocation>
</comment>
<gene>
    <name evidence="12 14" type="primary">atpD</name>
    <name evidence="14" type="ORF">OE647_17160</name>
</gene>
<evidence type="ECO:0000256" key="8">
    <source>
        <dbReference type="ARBA" id="ARBA00023065"/>
    </source>
</evidence>
<evidence type="ECO:0000256" key="12">
    <source>
        <dbReference type="HAMAP-Rule" id="MF_01347"/>
    </source>
</evidence>
<feature type="domain" description="AAA+ ATPase" evidence="13">
    <location>
        <begin position="149"/>
        <end position="420"/>
    </location>
</feature>
<keyword evidence="12" id="KW-1003">Cell membrane</keyword>
<dbReference type="SUPFAM" id="SSF52540">
    <property type="entry name" value="P-loop containing nucleoside triphosphate hydrolases"/>
    <property type="match status" value="1"/>
</dbReference>
<dbReference type="SMART" id="SM00382">
    <property type="entry name" value="AAA"/>
    <property type="match status" value="1"/>
</dbReference>
<dbReference type="PANTHER" id="PTHR15184:SF71">
    <property type="entry name" value="ATP SYNTHASE SUBUNIT BETA, MITOCHONDRIAL"/>
    <property type="match status" value="1"/>
</dbReference>
<evidence type="ECO:0000256" key="9">
    <source>
        <dbReference type="ARBA" id="ARBA00023136"/>
    </source>
</evidence>
<keyword evidence="6 12" id="KW-0067">ATP-binding</keyword>
<dbReference type="InterPro" id="IPR003593">
    <property type="entry name" value="AAA+_ATPase"/>
</dbReference>
<accession>A0ABT2Z5M1</accession>
<dbReference type="InterPro" id="IPR027417">
    <property type="entry name" value="P-loop_NTPase"/>
</dbReference>
<keyword evidence="4 12" id="KW-0547">Nucleotide-binding</keyword>
<dbReference type="NCBIfam" id="TIGR01039">
    <property type="entry name" value="atpD"/>
    <property type="match status" value="1"/>
</dbReference>